<keyword evidence="2 6" id="KW-0479">Metal-binding</keyword>
<evidence type="ECO:0000256" key="7">
    <source>
        <dbReference type="SAM" id="MobiDB-lite"/>
    </source>
</evidence>
<keyword evidence="5 6" id="KW-0862">Zinc</keyword>
<feature type="compositionally biased region" description="Basic and acidic residues" evidence="7">
    <location>
        <begin position="1698"/>
        <end position="1708"/>
    </location>
</feature>
<keyword evidence="10" id="KW-1185">Reference proteome</keyword>
<dbReference type="SUPFAM" id="SSF90229">
    <property type="entry name" value="CCCH zinc finger"/>
    <property type="match status" value="2"/>
</dbReference>
<feature type="compositionally biased region" description="Polar residues" evidence="7">
    <location>
        <begin position="1872"/>
        <end position="1892"/>
    </location>
</feature>
<comment type="caution">
    <text evidence="9">The sequence shown here is derived from an EMBL/GenBank/DDBJ whole genome shotgun (WGS) entry which is preliminary data.</text>
</comment>
<dbReference type="GO" id="GO:0005634">
    <property type="term" value="C:nucleus"/>
    <property type="evidence" value="ECO:0007669"/>
    <property type="project" value="TreeGrafter"/>
</dbReference>
<proteinExistence type="predicted"/>
<reference evidence="9 10" key="1">
    <citation type="journal article" date="2021" name="Elife">
        <title>Chloroplast acquisition without the gene transfer in kleptoplastic sea slugs, Plakobranchus ocellatus.</title>
        <authorList>
            <person name="Maeda T."/>
            <person name="Takahashi S."/>
            <person name="Yoshida T."/>
            <person name="Shimamura S."/>
            <person name="Takaki Y."/>
            <person name="Nagai Y."/>
            <person name="Toyoda A."/>
            <person name="Suzuki Y."/>
            <person name="Arimoto A."/>
            <person name="Ishii H."/>
            <person name="Satoh N."/>
            <person name="Nishiyama T."/>
            <person name="Hasebe M."/>
            <person name="Maruyama T."/>
            <person name="Minagawa J."/>
            <person name="Obokata J."/>
            <person name="Shigenobu S."/>
        </authorList>
    </citation>
    <scope>NUCLEOTIDE SEQUENCE [LARGE SCALE GENOMIC DNA]</scope>
</reference>
<evidence type="ECO:0000256" key="3">
    <source>
        <dbReference type="ARBA" id="ARBA00022737"/>
    </source>
</evidence>
<sequence length="1965" mass="211461">MAEQSLEPEEKTERASASSAGAIEENMADSLKDEEGELGEEDEGMPFNEENVDEEVAEGSSKSITKASSRSGSKSHHKSGSERRRKHHHRHHHSSSSSRSDKRRRKSGAVAPGDGRLGADEDERDFDESLRLVGGDGDAIDSGRGSRRRSGSFGDKGGDQISSNSSLRKQSNNHDYYNTSHRRMNRQSSDLEYARSGRDRQSFDGSWRDDAYMRREVRESHAQQSHGRKRGTDKSEGVRNTDEEAEDGEILEDGELNDDEDEGAGESSERNEIEGSQSKSSRNSGEKYQKFNPSDRKRGSADYRDRWKWDTDDKKRKKRLYGDPSEVDDKDDDAHDKSSPSPPATTSALPAWGSGVSQAAAKASPNNSSTGGSGAVHKVKQQASRYSRSGQSPPGLMRPDSRMSDDYMDADDKEYDDMRMKRAKKRTRDSYGDRKRGGPPRKKTLMEMDMSERPICKFYMDGKCAKGSGCQFNHDIETPRPKMENYPCKYYHTGAKCFSGDRCKFSHAPLTEDTKRALALRVAEEDIVDMHELESSSYRDYPSRDYDDSDRDYDHGDYNEPPQYNEPRSRPSLLGSPPRMRPEAKKIPSLFEIKVTPPGHSPKPGNAAQAARQTGFNNEANTSLASGNIASGLSSNNNMGMNSSGLAGNINVNQQQLGLRQGLGLLGPGGPVGALAARGPNAALMMSMQQQQQQLVRPGFGLAGPTPFMGQGNNMNNLQQQQQQRNLGIGNGNNNSNSGNLPPVLNMLGTLIRDLQKGPGSGPVANNMGNMSNSMGAVGGQNNITQNNMGNMVPNSMGNMPQNSMGTMAPNSMGNMQQNIMNNMAQNNMGNMQQNNMGNMAQNNMGNMAQNNIGNMAQNNMGNMAQNNMVNMAHRSAMNNMGPGGIGNNAMGAGNNMALNPGMSNNNGMSNMNVSNMGLRQPNLNSIGNNMGSDVMRPPMPGILGVAPNNINNNNMNMNSLPVSSSNMYNNNLTGGFGNGNFNSSGGVGTVNNPGQEVGIMDVDYRLGQQPQAQGAANNTGTEGDKISLDERDESLAEEEDSSKDLGELDKMRQKIQEQIRAEEERAASETREEDEEMIEAGQEFKRAGSEEKKPSKEAEGEESAIKEDSTRDKGKNPEAVVEIPAHLPRTQKELLKRIQQQELSRQREKEKQEAAEKAEAEARAALEAQAKAEVDDFYSSEEEGENGEKQPKLTDVLKKLNQETSSGSATSSETPSSHTASESASTTTSTTPSTFNIMQMIQAIKSKTGNGTKDLASDTQQVKNDDQKSMMISPASPPASPTDSDQSSSMMGLRLQPLTVDPPVVSARPMRPLTYSVVKLSLSQARPYVQLPANLKISDPAFRSDPRVKWHVQYMERQLKKKAAAAAAAGETGLLEASAAPKRKTSLDEDTIASPTQESSTKKTAPAVDPRLKKADPRLQKAGSSPNSSGTANPPSKAVDPRLEKAANRPSDPRLAARAMDPRLNRQNSLSGQQQGSFGNQMGPLQMGGVMNVMSGGMNASGAGMNNQIGGGMMGNPQINFAMQNQMGGFRNGQLSGGGGQMTSAMQGGSGPMNNQMSMAMNNQMASVISNGQRGGNMNPIGNSNMPIAGGMNRIGGGTMNMGMGAAGSMGNPTGGPVNSMAVRPQMQGGIFVPSGIGSGSMNQMGGPGNADMSMRVGIPNQMSNLQQGPGDQSTANMDPRLGGTRLPTSSVQANDPRLKNRSDPRDSSMAPGSSDPRDPRAAISNNSKDPRFRDPRAARQFPDSSELNLNRGSPNQSERSGQPLGSTSNNRHGWPVDEDRGLSSGEFGASSSNFGLSMTNNPPSFPVSLSQPPQSSLPASISLSSSSPAMSSSPPQPTTSVSSEKPTGVASNFDHRNDPRFKRVKRSAGPRTTSMDYSSPLASEQENPGTLSPLSVSSASDASGYNSYNRPKPPPPRLEQYRDTPSPSLPDTLEDFDMPDTSQPDIQVKDIFKSIDPTASPFC</sequence>
<dbReference type="InterPro" id="IPR054361">
    <property type="entry name" value="Znf-CCCH_ZC3H4/6/8"/>
</dbReference>
<feature type="compositionally biased region" description="Basic and acidic residues" evidence="7">
    <location>
        <begin position="230"/>
        <end position="242"/>
    </location>
</feature>
<feature type="compositionally biased region" description="Acidic residues" evidence="7">
    <location>
        <begin position="32"/>
        <end position="57"/>
    </location>
</feature>
<feature type="region of interest" description="Disordered" evidence="7">
    <location>
        <begin position="533"/>
        <end position="582"/>
    </location>
</feature>
<evidence type="ECO:0000256" key="2">
    <source>
        <dbReference type="ARBA" id="ARBA00022723"/>
    </source>
</evidence>
<feature type="compositionally biased region" description="Acidic residues" evidence="7">
    <location>
        <begin position="1176"/>
        <end position="1186"/>
    </location>
</feature>
<feature type="compositionally biased region" description="Basic and acidic residues" evidence="7">
    <location>
        <begin position="541"/>
        <end position="558"/>
    </location>
</feature>
<feature type="compositionally biased region" description="Polar residues" evidence="7">
    <location>
        <begin position="1791"/>
        <end position="1803"/>
    </location>
</feature>
<dbReference type="InterPro" id="IPR045124">
    <property type="entry name" value="Su(sable)-like"/>
</dbReference>
<feature type="compositionally biased region" description="Basic and acidic residues" evidence="7">
    <location>
        <begin position="1411"/>
        <end position="1420"/>
    </location>
</feature>
<feature type="compositionally biased region" description="Polar residues" evidence="7">
    <location>
        <begin position="1236"/>
        <end position="1263"/>
    </location>
</feature>
<feature type="compositionally biased region" description="Polar residues" evidence="7">
    <location>
        <begin position="1662"/>
        <end position="1678"/>
    </location>
</feature>
<dbReference type="InterPro" id="IPR000571">
    <property type="entry name" value="Znf_CCCH"/>
</dbReference>
<evidence type="ECO:0000256" key="1">
    <source>
        <dbReference type="ARBA" id="ARBA00022553"/>
    </source>
</evidence>
<feature type="compositionally biased region" description="Polar residues" evidence="7">
    <location>
        <begin position="1423"/>
        <end position="1435"/>
    </location>
</feature>
<dbReference type="GO" id="GO:0045892">
    <property type="term" value="P:negative regulation of DNA-templated transcription"/>
    <property type="evidence" value="ECO:0007669"/>
    <property type="project" value="InterPro"/>
</dbReference>
<dbReference type="EMBL" id="BLXT01002372">
    <property type="protein sequence ID" value="GFN93903.1"/>
    <property type="molecule type" value="Genomic_DNA"/>
</dbReference>
<name>A0AAV3ZHN1_9GAST</name>
<feature type="compositionally biased region" description="Basic and acidic residues" evidence="7">
    <location>
        <begin position="1083"/>
        <end position="1117"/>
    </location>
</feature>
<dbReference type="PANTHER" id="PTHR13119:SF12">
    <property type="entry name" value="PROTEIN SUPPRESSOR OF SABLE"/>
    <property type="match status" value="1"/>
</dbReference>
<feature type="compositionally biased region" description="Polar residues" evidence="7">
    <location>
        <begin position="274"/>
        <end position="283"/>
    </location>
</feature>
<feature type="compositionally biased region" description="Basic and acidic residues" evidence="7">
    <location>
        <begin position="192"/>
        <end position="221"/>
    </location>
</feature>
<feature type="compositionally biased region" description="Acidic residues" evidence="7">
    <location>
        <begin position="406"/>
        <end position="415"/>
    </location>
</feature>
<keyword evidence="1" id="KW-0597">Phosphoprotein</keyword>
<evidence type="ECO:0000256" key="5">
    <source>
        <dbReference type="ARBA" id="ARBA00022833"/>
    </source>
</evidence>
<feature type="zinc finger region" description="C3H1-type" evidence="6">
    <location>
        <begin position="487"/>
        <end position="510"/>
    </location>
</feature>
<feature type="compositionally biased region" description="Polar residues" evidence="7">
    <location>
        <begin position="1744"/>
        <end position="1773"/>
    </location>
</feature>
<evidence type="ECO:0000256" key="6">
    <source>
        <dbReference type="PROSITE-ProRule" id="PRU00723"/>
    </source>
</evidence>
<accession>A0AAV3ZHN1</accession>
<dbReference type="PROSITE" id="PS50103">
    <property type="entry name" value="ZF_C3H1"/>
    <property type="match status" value="2"/>
</dbReference>
<evidence type="ECO:0000256" key="4">
    <source>
        <dbReference type="ARBA" id="ARBA00022771"/>
    </source>
</evidence>
<feature type="compositionally biased region" description="Polar residues" evidence="7">
    <location>
        <begin position="1394"/>
        <end position="1404"/>
    </location>
</feature>
<feature type="compositionally biased region" description="Basic and acidic residues" evidence="7">
    <location>
        <begin position="1056"/>
        <end position="1071"/>
    </location>
</feature>
<feature type="compositionally biased region" description="Acidic residues" evidence="7">
    <location>
        <begin position="243"/>
        <end position="264"/>
    </location>
</feature>
<feature type="compositionally biased region" description="Basic residues" evidence="7">
    <location>
        <begin position="73"/>
        <end position="94"/>
    </location>
</feature>
<evidence type="ECO:0000313" key="10">
    <source>
        <dbReference type="Proteomes" id="UP000735302"/>
    </source>
</evidence>
<dbReference type="InterPro" id="IPR036855">
    <property type="entry name" value="Znf_CCCH_sf"/>
</dbReference>
<feature type="compositionally biased region" description="Polar residues" evidence="7">
    <location>
        <begin position="381"/>
        <end position="392"/>
    </location>
</feature>
<dbReference type="PANTHER" id="PTHR13119">
    <property type="entry name" value="ZINC FINGER CCCH DOMAIN-CONTAINING PROTEI"/>
    <property type="match status" value="1"/>
</dbReference>
<dbReference type="SMART" id="SM00356">
    <property type="entry name" value="ZnF_C3H1"/>
    <property type="match status" value="2"/>
</dbReference>
<feature type="region of interest" description="Disordered" evidence="7">
    <location>
        <begin position="1377"/>
        <end position="1456"/>
    </location>
</feature>
<feature type="domain" description="C3H1-type" evidence="8">
    <location>
        <begin position="450"/>
        <end position="477"/>
    </location>
</feature>
<dbReference type="Pfam" id="PF22623">
    <property type="entry name" value="zf-CCCH_9"/>
    <property type="match status" value="1"/>
</dbReference>
<feature type="compositionally biased region" description="Basic and acidic residues" evidence="7">
    <location>
        <begin position="1145"/>
        <end position="1175"/>
    </location>
</feature>
<feature type="compositionally biased region" description="Low complexity" evidence="7">
    <location>
        <begin position="1282"/>
        <end position="1291"/>
    </location>
</feature>
<dbReference type="GO" id="GO:0008270">
    <property type="term" value="F:zinc ion binding"/>
    <property type="evidence" value="ECO:0007669"/>
    <property type="project" value="UniProtKB-KW"/>
</dbReference>
<protein>
    <submittedName>
        <fullName evidence="9">Zinc finger ccch domain-containing protein 6</fullName>
    </submittedName>
</protein>
<feature type="compositionally biased region" description="Basic and acidic residues" evidence="7">
    <location>
        <begin position="1730"/>
        <end position="1739"/>
    </location>
</feature>
<feature type="compositionally biased region" description="Polar residues" evidence="7">
    <location>
        <begin position="160"/>
        <end position="179"/>
    </location>
</feature>
<dbReference type="Proteomes" id="UP000735302">
    <property type="component" value="Unassembled WGS sequence"/>
</dbReference>
<dbReference type="Gene3D" id="4.10.1000.10">
    <property type="entry name" value="Zinc finger, CCCH-type"/>
    <property type="match status" value="1"/>
</dbReference>
<gene>
    <name evidence="9" type="ORF">PoB_002040900</name>
</gene>
<feature type="region of interest" description="Disordered" evidence="7">
    <location>
        <begin position="1"/>
        <end position="444"/>
    </location>
</feature>
<dbReference type="GO" id="GO:0003723">
    <property type="term" value="F:RNA binding"/>
    <property type="evidence" value="ECO:0007669"/>
    <property type="project" value="InterPro"/>
</dbReference>
<feature type="region of interest" description="Disordered" evidence="7">
    <location>
        <begin position="1056"/>
        <end position="1291"/>
    </location>
</feature>
<feature type="compositionally biased region" description="Low complexity" evidence="7">
    <location>
        <begin position="1808"/>
        <end position="1845"/>
    </location>
</feature>
<feature type="zinc finger region" description="C3H1-type" evidence="6">
    <location>
        <begin position="450"/>
        <end position="477"/>
    </location>
</feature>
<feature type="compositionally biased region" description="Basic and acidic residues" evidence="7">
    <location>
        <begin position="284"/>
        <end position="314"/>
    </location>
</feature>
<feature type="compositionally biased region" description="Low complexity" evidence="7">
    <location>
        <begin position="1204"/>
        <end position="1235"/>
    </location>
</feature>
<feature type="compositionally biased region" description="Low complexity" evidence="7">
    <location>
        <begin position="59"/>
        <end position="72"/>
    </location>
</feature>
<keyword evidence="4 6" id="KW-0863">Zinc-finger</keyword>
<feature type="compositionally biased region" description="Basic and acidic residues" evidence="7">
    <location>
        <begin position="1187"/>
        <end position="1202"/>
    </location>
</feature>
<feature type="compositionally biased region" description="Low complexity" evidence="7">
    <location>
        <begin position="1893"/>
        <end position="1911"/>
    </location>
</feature>
<organism evidence="9 10">
    <name type="scientific">Plakobranchus ocellatus</name>
    <dbReference type="NCBI Taxonomy" id="259542"/>
    <lineage>
        <taxon>Eukaryota</taxon>
        <taxon>Metazoa</taxon>
        <taxon>Spiralia</taxon>
        <taxon>Lophotrochozoa</taxon>
        <taxon>Mollusca</taxon>
        <taxon>Gastropoda</taxon>
        <taxon>Heterobranchia</taxon>
        <taxon>Euthyneura</taxon>
        <taxon>Panpulmonata</taxon>
        <taxon>Sacoglossa</taxon>
        <taxon>Placobranchoidea</taxon>
        <taxon>Plakobranchidae</taxon>
        <taxon>Plakobranchus</taxon>
    </lineage>
</organism>
<evidence type="ECO:0000259" key="8">
    <source>
        <dbReference type="PROSITE" id="PS50103"/>
    </source>
</evidence>
<keyword evidence="3" id="KW-0677">Repeat</keyword>
<evidence type="ECO:0000313" key="9">
    <source>
        <dbReference type="EMBL" id="GFN93903.1"/>
    </source>
</evidence>
<feature type="domain" description="C3H1-type" evidence="8">
    <location>
        <begin position="487"/>
        <end position="510"/>
    </location>
</feature>
<feature type="region of interest" description="Disordered" evidence="7">
    <location>
        <begin position="1643"/>
        <end position="1946"/>
    </location>
</feature>